<protein>
    <submittedName>
        <fullName evidence="3">Secreted protein</fullName>
    </submittedName>
</protein>
<feature type="transmembrane region" description="Helical" evidence="1">
    <location>
        <begin position="26"/>
        <end position="44"/>
    </location>
</feature>
<evidence type="ECO:0000256" key="1">
    <source>
        <dbReference type="SAM" id="Phobius"/>
    </source>
</evidence>
<keyword evidence="1" id="KW-1133">Transmembrane helix</keyword>
<keyword evidence="1" id="KW-0472">Membrane</keyword>
<evidence type="ECO:0000313" key="2">
    <source>
        <dbReference type="Proteomes" id="UP000095283"/>
    </source>
</evidence>
<reference evidence="3" key="1">
    <citation type="submission" date="2016-11" db="UniProtKB">
        <authorList>
            <consortium name="WormBaseParasite"/>
        </authorList>
    </citation>
    <scope>IDENTIFICATION</scope>
</reference>
<name>A0A1I7WAG0_HETBA</name>
<dbReference type="Proteomes" id="UP000095283">
    <property type="component" value="Unplaced"/>
</dbReference>
<dbReference type="WBParaSite" id="Hba_01650">
    <property type="protein sequence ID" value="Hba_01650"/>
    <property type="gene ID" value="Hba_01650"/>
</dbReference>
<keyword evidence="2" id="KW-1185">Reference proteome</keyword>
<organism evidence="2 3">
    <name type="scientific">Heterorhabditis bacteriophora</name>
    <name type="common">Entomopathogenic nematode worm</name>
    <dbReference type="NCBI Taxonomy" id="37862"/>
    <lineage>
        <taxon>Eukaryota</taxon>
        <taxon>Metazoa</taxon>
        <taxon>Ecdysozoa</taxon>
        <taxon>Nematoda</taxon>
        <taxon>Chromadorea</taxon>
        <taxon>Rhabditida</taxon>
        <taxon>Rhabditina</taxon>
        <taxon>Rhabditomorpha</taxon>
        <taxon>Strongyloidea</taxon>
        <taxon>Heterorhabditidae</taxon>
        <taxon>Heterorhabditis</taxon>
    </lineage>
</organism>
<dbReference type="AlphaFoldDB" id="A0A1I7WAG0"/>
<proteinExistence type="predicted"/>
<accession>A0A1I7WAG0</accession>
<keyword evidence="1" id="KW-0812">Transmembrane</keyword>
<sequence length="68" mass="7799">MNPSEIILLSWTISEGAESVAEGSTGAMLCGIFPVFFSWPVLLLNQCREYWRRTICYPSTEQEHVFQQ</sequence>
<evidence type="ECO:0000313" key="3">
    <source>
        <dbReference type="WBParaSite" id="Hba_01650"/>
    </source>
</evidence>